<evidence type="ECO:0000259" key="8">
    <source>
        <dbReference type="Pfam" id="PF03458"/>
    </source>
</evidence>
<dbReference type="PANTHER" id="PTHR30506:SF3">
    <property type="entry name" value="UPF0126 INNER MEMBRANE PROTEIN YADS-RELATED"/>
    <property type="match status" value="1"/>
</dbReference>
<feature type="transmembrane region" description="Helical" evidence="7">
    <location>
        <begin position="184"/>
        <end position="203"/>
    </location>
</feature>
<name>A0ABX7BIJ1_9PROT</name>
<evidence type="ECO:0000256" key="2">
    <source>
        <dbReference type="ARBA" id="ARBA00008193"/>
    </source>
</evidence>
<keyword evidence="5 7" id="KW-1133">Transmembrane helix</keyword>
<feature type="transmembrane region" description="Helical" evidence="7">
    <location>
        <begin position="123"/>
        <end position="143"/>
    </location>
</feature>
<feature type="domain" description="Glycine transporter" evidence="8">
    <location>
        <begin position="157"/>
        <end position="230"/>
    </location>
</feature>
<feature type="transmembrane region" description="Helical" evidence="7">
    <location>
        <begin position="215"/>
        <end position="239"/>
    </location>
</feature>
<comment type="subcellular location">
    <subcellularLocation>
        <location evidence="1">Cell membrane</location>
        <topology evidence="1">Multi-pass membrane protein</topology>
    </subcellularLocation>
</comment>
<evidence type="ECO:0000256" key="6">
    <source>
        <dbReference type="ARBA" id="ARBA00023136"/>
    </source>
</evidence>
<evidence type="ECO:0000313" key="10">
    <source>
        <dbReference type="Proteomes" id="UP000595197"/>
    </source>
</evidence>
<evidence type="ECO:0000256" key="4">
    <source>
        <dbReference type="ARBA" id="ARBA00022692"/>
    </source>
</evidence>
<dbReference type="EMBL" id="CP067420">
    <property type="protein sequence ID" value="QQP92327.1"/>
    <property type="molecule type" value="Genomic_DNA"/>
</dbReference>
<dbReference type="PANTHER" id="PTHR30506">
    <property type="entry name" value="INNER MEMBRANE PROTEIN"/>
    <property type="match status" value="1"/>
</dbReference>
<feature type="transmembrane region" description="Helical" evidence="7">
    <location>
        <begin position="155"/>
        <end position="172"/>
    </location>
</feature>
<gene>
    <name evidence="9" type="ORF">IGS68_06125</name>
</gene>
<feature type="domain" description="Glycine transporter" evidence="8">
    <location>
        <begin position="72"/>
        <end position="145"/>
    </location>
</feature>
<sequence>MANGANAISELRTIASQWGLTGLARPADSDVIESSASRGYVRPASHPWACLYRRWSPNHRHGRLALDQWIAWLDLCGVAVFAASGALTASRKQMDVVGFCLIATVTGIGGGTMRDLLLGQGAVYWISAPEYVMTCIGVGVLLFFTAPYLESRYKALLWADAAGLALFCVTGAEKALAAGAPLPVAVILGVMTATFGGIIRDVLCAEVPLILRKEIYATAAAAGALVYLLLILAEAGALWSQAAGFLTAFGTRAIGIAFGVSLPVYRARPGRDY</sequence>
<proteinExistence type="inferred from homology"/>
<dbReference type="InterPro" id="IPR005115">
    <property type="entry name" value="Gly_transporter"/>
</dbReference>
<dbReference type="Proteomes" id="UP000595197">
    <property type="component" value="Chromosome"/>
</dbReference>
<evidence type="ECO:0000256" key="5">
    <source>
        <dbReference type="ARBA" id="ARBA00022989"/>
    </source>
</evidence>
<organism evidence="9 10">
    <name type="scientific">Skermanella cutis</name>
    <dbReference type="NCBI Taxonomy" id="2775420"/>
    <lineage>
        <taxon>Bacteria</taxon>
        <taxon>Pseudomonadati</taxon>
        <taxon>Pseudomonadota</taxon>
        <taxon>Alphaproteobacteria</taxon>
        <taxon>Rhodospirillales</taxon>
        <taxon>Azospirillaceae</taxon>
        <taxon>Skermanella</taxon>
    </lineage>
</organism>
<evidence type="ECO:0000256" key="3">
    <source>
        <dbReference type="ARBA" id="ARBA00022475"/>
    </source>
</evidence>
<accession>A0ABX7BIJ1</accession>
<keyword evidence="10" id="KW-1185">Reference proteome</keyword>
<keyword evidence="6 7" id="KW-0472">Membrane</keyword>
<comment type="similarity">
    <text evidence="2">Belongs to the UPF0126 family.</text>
</comment>
<feature type="transmembrane region" description="Helical" evidence="7">
    <location>
        <begin position="96"/>
        <end position="117"/>
    </location>
</feature>
<keyword evidence="4 7" id="KW-0812">Transmembrane</keyword>
<keyword evidence="3" id="KW-1003">Cell membrane</keyword>
<reference evidence="9" key="1">
    <citation type="submission" date="2021-02" db="EMBL/GenBank/DDBJ databases">
        <title>Skermanella TT6 skin isolate.</title>
        <authorList>
            <person name="Lee K."/>
            <person name="Ganzorig M."/>
        </authorList>
    </citation>
    <scope>NUCLEOTIDE SEQUENCE</scope>
    <source>
        <strain evidence="9">TT6</strain>
    </source>
</reference>
<evidence type="ECO:0000256" key="1">
    <source>
        <dbReference type="ARBA" id="ARBA00004651"/>
    </source>
</evidence>
<feature type="transmembrane region" description="Helical" evidence="7">
    <location>
        <begin position="69"/>
        <end position="89"/>
    </location>
</feature>
<evidence type="ECO:0000313" key="9">
    <source>
        <dbReference type="EMBL" id="QQP92327.1"/>
    </source>
</evidence>
<evidence type="ECO:0000256" key="7">
    <source>
        <dbReference type="SAM" id="Phobius"/>
    </source>
</evidence>
<feature type="transmembrane region" description="Helical" evidence="7">
    <location>
        <begin position="245"/>
        <end position="265"/>
    </location>
</feature>
<protein>
    <submittedName>
        <fullName evidence="9">Trimeric intracellular cation channel family protein</fullName>
    </submittedName>
</protein>
<dbReference type="Pfam" id="PF03458">
    <property type="entry name" value="Gly_transporter"/>
    <property type="match status" value="2"/>
</dbReference>